<feature type="transmembrane region" description="Helical" evidence="6">
    <location>
        <begin position="534"/>
        <end position="558"/>
    </location>
</feature>
<dbReference type="PANTHER" id="PTHR46795:SF3">
    <property type="entry name" value="ABC TRANSPORTER PERMEASE"/>
    <property type="match status" value="1"/>
</dbReference>
<evidence type="ECO:0000313" key="8">
    <source>
        <dbReference type="EMBL" id="RUS53023.1"/>
    </source>
</evidence>
<dbReference type="PIRSF" id="PIRSF018968">
    <property type="entry name" value="ABC_permease_BceB"/>
    <property type="match status" value="1"/>
</dbReference>
<sequence length="656" mass="74376">MKLSTLVFRTMWKNSRLYGLYFLALIFSSGLYFSFLTLAANPSVVEMNSTSMKAGAAFEAGSVILVVIVFFFVLYANQLFMKRRSKEFGLYQLIGLPKGRIARMLLLENSVMWLIAVAVGVGMGAIFSRFFALLFLKVVEVERSVTVEFSLDALVQTALIFVILFIVMYLQSLLHMSRTKLIDLFHTSGKAEQRVKRFSWISMIIGFMGIGLIILGYYLSTQLLTSDKFNTENALYVGMLTILGSVIMGTYIFFRFSVSALLNVQRKARQGHVKIVDIVAISPIMHRMKTNSLSLSLITTLTALALAVLTLSYIAYTSADTRAKEGMPFDIGTITEQAVQLEKEFDKASIEYDKYTFDILEASFDLKNAYSREIPDILQDDTMSLLVVKEGQVKSMMPDLILNDDEVAVFNYAKMTEFFMPLEKNKKIELVDLKQKATITMIEERFVLPSTLSNSPIMVVSDSMFNEIKKHTIKLSSIQSFTGFDIEDEQQLEKAQQIYMDTTNGMAKVGEGKDSYKMSFSTQEQHYRVFLETMGIVIFVAGFLGLAFLLTTGSILYFKQMSEAEDEAPQFTMLRKIGFTEQELMKGVSYKQLFNFGFPLLIGIFHSYFAVKAGWVMFGIGFEKPFMTVLAVYIVLYLVFALLTLRYYHKIITKSL</sequence>
<evidence type="ECO:0000256" key="2">
    <source>
        <dbReference type="ARBA" id="ARBA00022475"/>
    </source>
</evidence>
<evidence type="ECO:0000259" key="7">
    <source>
        <dbReference type="Pfam" id="PF02687"/>
    </source>
</evidence>
<evidence type="ECO:0000256" key="5">
    <source>
        <dbReference type="ARBA" id="ARBA00023136"/>
    </source>
</evidence>
<keyword evidence="3 6" id="KW-0812">Transmembrane</keyword>
<evidence type="ECO:0000256" key="3">
    <source>
        <dbReference type="ARBA" id="ARBA00022692"/>
    </source>
</evidence>
<feature type="transmembrane region" description="Helical" evidence="6">
    <location>
        <begin position="198"/>
        <end position="219"/>
    </location>
</feature>
<dbReference type="GO" id="GO:0055085">
    <property type="term" value="P:transmembrane transport"/>
    <property type="evidence" value="ECO:0007669"/>
    <property type="project" value="UniProtKB-UniRule"/>
</dbReference>
<protein>
    <recommendedName>
        <fullName evidence="7">ABC3 transporter permease C-terminal domain-containing protein</fullName>
    </recommendedName>
</protein>
<comment type="similarity">
    <text evidence="6">Belongs to the ABC-4 integral membrane protein family.</text>
</comment>
<dbReference type="RefSeq" id="WP_158621049.1">
    <property type="nucleotide sequence ID" value="NZ_JTFC01000041.1"/>
</dbReference>
<feature type="transmembrane region" description="Helical" evidence="6">
    <location>
        <begin position="234"/>
        <end position="254"/>
    </location>
</feature>
<evidence type="ECO:0000256" key="1">
    <source>
        <dbReference type="ARBA" id="ARBA00004651"/>
    </source>
</evidence>
<keyword evidence="5 6" id="KW-0472">Membrane</keyword>
<accession>A0A433RQM8</accession>
<feature type="domain" description="ABC3 transporter permease C-terminal" evidence="7">
    <location>
        <begin position="62"/>
        <end position="170"/>
    </location>
</feature>
<keyword evidence="6" id="KW-0813">Transport</keyword>
<dbReference type="InterPro" id="IPR052536">
    <property type="entry name" value="ABC-4_Integral_Memb_Prot"/>
</dbReference>
<dbReference type="PANTHER" id="PTHR46795">
    <property type="entry name" value="ABC TRANSPORTER PERMEASE-RELATED-RELATED"/>
    <property type="match status" value="1"/>
</dbReference>
<dbReference type="Proteomes" id="UP000288623">
    <property type="component" value="Unassembled WGS sequence"/>
</dbReference>
<keyword evidence="4 6" id="KW-1133">Transmembrane helix</keyword>
<feature type="transmembrane region" description="Helical" evidence="6">
    <location>
        <begin position="295"/>
        <end position="316"/>
    </location>
</feature>
<comment type="caution">
    <text evidence="8">The sequence shown here is derived from an EMBL/GenBank/DDBJ whole genome shotgun (WGS) entry which is preliminary data.</text>
</comment>
<dbReference type="OrthoDB" id="1705903at2"/>
<evidence type="ECO:0000256" key="6">
    <source>
        <dbReference type="PIRNR" id="PIRNR018968"/>
    </source>
</evidence>
<organism evidence="8 9">
    <name type="scientific">Candidatus Kurthia intestinigallinarum</name>
    <dbReference type="NCBI Taxonomy" id="1562256"/>
    <lineage>
        <taxon>Bacteria</taxon>
        <taxon>Bacillati</taxon>
        <taxon>Bacillota</taxon>
        <taxon>Bacilli</taxon>
        <taxon>Bacillales</taxon>
        <taxon>Caryophanaceae</taxon>
        <taxon>Kurthia</taxon>
    </lineage>
</organism>
<keyword evidence="9" id="KW-1185">Reference proteome</keyword>
<evidence type="ECO:0000256" key="4">
    <source>
        <dbReference type="ARBA" id="ARBA00022989"/>
    </source>
</evidence>
<feature type="transmembrane region" description="Helical" evidence="6">
    <location>
        <begin position="20"/>
        <end position="40"/>
    </location>
</feature>
<gene>
    <name evidence="8" type="ORF">QI30_15815</name>
</gene>
<proteinExistence type="inferred from homology"/>
<feature type="transmembrane region" description="Helical" evidence="6">
    <location>
        <begin position="155"/>
        <end position="177"/>
    </location>
</feature>
<feature type="transmembrane region" description="Helical" evidence="6">
    <location>
        <begin position="593"/>
        <end position="620"/>
    </location>
</feature>
<comment type="subcellular location">
    <subcellularLocation>
        <location evidence="1 6">Cell membrane</location>
        <topology evidence="1 6">Multi-pass membrane protein</topology>
    </subcellularLocation>
</comment>
<reference evidence="8 9" key="1">
    <citation type="submission" date="2014-11" db="EMBL/GenBank/DDBJ databases">
        <title>Genome sequence and analysis of novel Kurthia sp.</title>
        <authorList>
            <person name="Lawson J.N."/>
            <person name="Gonzalez J.E."/>
            <person name="Rinauldi L."/>
            <person name="Xuan Z."/>
            <person name="Firman A."/>
            <person name="Shaddox L."/>
            <person name="Trudeau A."/>
            <person name="Shah S."/>
            <person name="Reiman D."/>
        </authorList>
    </citation>
    <scope>NUCLEOTIDE SEQUENCE [LARGE SCALE GENOMIC DNA]</scope>
    <source>
        <strain evidence="8 9">3B1D</strain>
    </source>
</reference>
<dbReference type="InterPro" id="IPR027022">
    <property type="entry name" value="ABC_permease_BceB-typ"/>
</dbReference>
<dbReference type="EMBL" id="JTFC01000041">
    <property type="protein sequence ID" value="RUS53023.1"/>
    <property type="molecule type" value="Genomic_DNA"/>
</dbReference>
<keyword evidence="2 6" id="KW-1003">Cell membrane</keyword>
<dbReference type="Pfam" id="PF02687">
    <property type="entry name" value="FtsX"/>
    <property type="match status" value="1"/>
</dbReference>
<name>A0A433RQM8_9BACL</name>
<evidence type="ECO:0000313" key="9">
    <source>
        <dbReference type="Proteomes" id="UP000288623"/>
    </source>
</evidence>
<dbReference type="AlphaFoldDB" id="A0A433RQM8"/>
<dbReference type="InterPro" id="IPR003838">
    <property type="entry name" value="ABC3_permease_C"/>
</dbReference>
<dbReference type="GO" id="GO:0005886">
    <property type="term" value="C:plasma membrane"/>
    <property type="evidence" value="ECO:0007669"/>
    <property type="project" value="UniProtKB-SubCell"/>
</dbReference>
<feature type="transmembrane region" description="Helical" evidence="6">
    <location>
        <begin position="626"/>
        <end position="648"/>
    </location>
</feature>
<feature type="transmembrane region" description="Helical" evidence="6">
    <location>
        <begin position="60"/>
        <end position="80"/>
    </location>
</feature>
<feature type="transmembrane region" description="Helical" evidence="6">
    <location>
        <begin position="111"/>
        <end position="135"/>
    </location>
</feature>